<dbReference type="EMBL" id="SHKY01000001">
    <property type="protein sequence ID" value="RZU52604.1"/>
    <property type="molecule type" value="Genomic_DNA"/>
</dbReference>
<dbReference type="PANTHER" id="PTHR44942:SF4">
    <property type="entry name" value="METHYLTRANSFERASE TYPE 11 DOMAIN-CONTAINING PROTEIN"/>
    <property type="match status" value="1"/>
</dbReference>
<dbReference type="InterPro" id="IPR029063">
    <property type="entry name" value="SAM-dependent_MTases_sf"/>
</dbReference>
<dbReference type="PANTHER" id="PTHR44942">
    <property type="entry name" value="METHYLTRANSF_11 DOMAIN-CONTAINING PROTEIN"/>
    <property type="match status" value="1"/>
</dbReference>
<name>A0A4Q7ZPF4_9ACTN</name>
<dbReference type="RefSeq" id="WP_165449554.1">
    <property type="nucleotide sequence ID" value="NZ_SHKY01000001.1"/>
</dbReference>
<dbReference type="GO" id="GO:0008757">
    <property type="term" value="F:S-adenosylmethionine-dependent methyltransferase activity"/>
    <property type="evidence" value="ECO:0007669"/>
    <property type="project" value="InterPro"/>
</dbReference>
<accession>A0A4Q7ZPF4</accession>
<reference evidence="5 6" key="1">
    <citation type="submission" date="2019-02" db="EMBL/GenBank/DDBJ databases">
        <title>Sequencing the genomes of 1000 actinobacteria strains.</title>
        <authorList>
            <person name="Klenk H.-P."/>
        </authorList>
    </citation>
    <scope>NUCLEOTIDE SEQUENCE [LARGE SCALE GENOMIC DNA]</scope>
    <source>
        <strain evidence="5 6">DSM 45162</strain>
    </source>
</reference>
<evidence type="ECO:0000313" key="6">
    <source>
        <dbReference type="Proteomes" id="UP000292564"/>
    </source>
</evidence>
<keyword evidence="6" id="KW-1185">Reference proteome</keyword>
<feature type="domain" description="Methyltransferase type 11" evidence="4">
    <location>
        <begin position="43"/>
        <end position="134"/>
    </location>
</feature>
<dbReference type="Gene3D" id="3.40.50.150">
    <property type="entry name" value="Vaccinia Virus protein VP39"/>
    <property type="match status" value="1"/>
</dbReference>
<dbReference type="SUPFAM" id="SSF53335">
    <property type="entry name" value="S-adenosyl-L-methionine-dependent methyltransferases"/>
    <property type="match status" value="1"/>
</dbReference>
<dbReference type="InterPro" id="IPR051052">
    <property type="entry name" value="Diverse_substrate_MTase"/>
</dbReference>
<evidence type="ECO:0000259" key="4">
    <source>
        <dbReference type="Pfam" id="PF08241"/>
    </source>
</evidence>
<protein>
    <submittedName>
        <fullName evidence="5">Methyltransferase family protein</fullName>
    </submittedName>
</protein>
<sequence length="268" mass="29990">MTVQRERRGVFGEVADTYERLRPGYPEQLVTDVLADAGEGPALEVGAGTGKATVAFAAHGIALTCVEPDPRMAALLRDRMAERPGVSVVASTFEDWRPDRGYGLLYSAQAWHWVDPERRLDLAHAALAPGGLLALFWNGFLLADTDLHAALAEVDRRYWPEGREDQQTSHRWRVDEQPVEVEDFAVEWEPLALHGDARFTDLRSRHYRWARTYPSDTYAQFLTTTSIYRMLPEAERDAALASVVEVIDAHGGTIEFVLDTALATARRV</sequence>
<dbReference type="GO" id="GO:0032259">
    <property type="term" value="P:methylation"/>
    <property type="evidence" value="ECO:0007669"/>
    <property type="project" value="UniProtKB-KW"/>
</dbReference>
<organism evidence="5 6">
    <name type="scientific">Krasilnikovia cinnamomea</name>
    <dbReference type="NCBI Taxonomy" id="349313"/>
    <lineage>
        <taxon>Bacteria</taxon>
        <taxon>Bacillati</taxon>
        <taxon>Actinomycetota</taxon>
        <taxon>Actinomycetes</taxon>
        <taxon>Micromonosporales</taxon>
        <taxon>Micromonosporaceae</taxon>
        <taxon>Krasilnikovia</taxon>
    </lineage>
</organism>
<keyword evidence="2 5" id="KW-0489">Methyltransferase</keyword>
<keyword evidence="3 5" id="KW-0808">Transferase</keyword>
<dbReference type="AlphaFoldDB" id="A0A4Q7ZPF4"/>
<evidence type="ECO:0000256" key="2">
    <source>
        <dbReference type="ARBA" id="ARBA00022603"/>
    </source>
</evidence>
<dbReference type="Pfam" id="PF08241">
    <property type="entry name" value="Methyltransf_11"/>
    <property type="match status" value="1"/>
</dbReference>
<evidence type="ECO:0000313" key="5">
    <source>
        <dbReference type="EMBL" id="RZU52604.1"/>
    </source>
</evidence>
<comment type="similarity">
    <text evidence="1">Belongs to the methyltransferase superfamily.</text>
</comment>
<evidence type="ECO:0000256" key="3">
    <source>
        <dbReference type="ARBA" id="ARBA00022679"/>
    </source>
</evidence>
<dbReference type="CDD" id="cd02440">
    <property type="entry name" value="AdoMet_MTases"/>
    <property type="match status" value="1"/>
</dbReference>
<proteinExistence type="inferred from homology"/>
<dbReference type="InterPro" id="IPR013216">
    <property type="entry name" value="Methyltransf_11"/>
</dbReference>
<dbReference type="Proteomes" id="UP000292564">
    <property type="component" value="Unassembled WGS sequence"/>
</dbReference>
<evidence type="ECO:0000256" key="1">
    <source>
        <dbReference type="ARBA" id="ARBA00008361"/>
    </source>
</evidence>
<gene>
    <name evidence="5" type="ORF">EV385_4478</name>
</gene>
<comment type="caution">
    <text evidence="5">The sequence shown here is derived from an EMBL/GenBank/DDBJ whole genome shotgun (WGS) entry which is preliminary data.</text>
</comment>